<reference evidence="2 3" key="1">
    <citation type="journal article" date="2019" name="Int. J. Syst. Evol. Microbiol.">
        <title>The Global Catalogue of Microorganisms (GCM) 10K type strain sequencing project: providing services to taxonomists for standard genome sequencing and annotation.</title>
        <authorList>
            <consortium name="The Broad Institute Genomics Platform"/>
            <consortium name="The Broad Institute Genome Sequencing Center for Infectious Disease"/>
            <person name="Wu L."/>
            <person name="Ma J."/>
        </authorList>
    </citation>
    <scope>NUCLEOTIDE SEQUENCE [LARGE SCALE GENOMIC DNA]</scope>
    <source>
        <strain evidence="2 3">JCM 16082</strain>
    </source>
</reference>
<dbReference type="Proteomes" id="UP001500507">
    <property type="component" value="Unassembled WGS sequence"/>
</dbReference>
<keyword evidence="1" id="KW-0732">Signal</keyword>
<gene>
    <name evidence="2" type="ORF">GCM10009117_10400</name>
</gene>
<feature type="chain" id="PRO_5045272306" description="Sensor of ECF-type sigma factor" evidence="1">
    <location>
        <begin position="19"/>
        <end position="143"/>
    </location>
</feature>
<accession>A0ABN1MG43</accession>
<evidence type="ECO:0000313" key="3">
    <source>
        <dbReference type="Proteomes" id="UP001500507"/>
    </source>
</evidence>
<dbReference type="EMBL" id="BAAAFG010000012">
    <property type="protein sequence ID" value="GAA0871894.1"/>
    <property type="molecule type" value="Genomic_DNA"/>
</dbReference>
<evidence type="ECO:0008006" key="4">
    <source>
        <dbReference type="Google" id="ProtNLM"/>
    </source>
</evidence>
<comment type="caution">
    <text evidence="2">The sequence shown here is derived from an EMBL/GenBank/DDBJ whole genome shotgun (WGS) entry which is preliminary data.</text>
</comment>
<dbReference type="RefSeq" id="WP_343764710.1">
    <property type="nucleotide sequence ID" value="NZ_BAAAFG010000012.1"/>
</dbReference>
<evidence type="ECO:0000313" key="2">
    <source>
        <dbReference type="EMBL" id="GAA0871894.1"/>
    </source>
</evidence>
<keyword evidence="3" id="KW-1185">Reference proteome</keyword>
<sequence length="143" mass="16902">MKKILIILFISLSLNAFAQQGRERINTMRIAYITQELALTPTEAEKFWPVYNAHSKRVQELRKKERETINDVQANLDEMSEKEAEKKLMLLLEVEEQKVTDRRDLVKNLKGVVSPNKIIRLFKAEDDFKRKLLKQYGNRRGNR</sequence>
<protein>
    <recommendedName>
        <fullName evidence="4">Sensor of ECF-type sigma factor</fullName>
    </recommendedName>
</protein>
<name>A0ABN1MG43_9FLAO</name>
<feature type="signal peptide" evidence="1">
    <location>
        <begin position="1"/>
        <end position="18"/>
    </location>
</feature>
<organism evidence="2 3">
    <name type="scientific">Gangjinia marincola</name>
    <dbReference type="NCBI Taxonomy" id="578463"/>
    <lineage>
        <taxon>Bacteria</taxon>
        <taxon>Pseudomonadati</taxon>
        <taxon>Bacteroidota</taxon>
        <taxon>Flavobacteriia</taxon>
        <taxon>Flavobacteriales</taxon>
        <taxon>Flavobacteriaceae</taxon>
        <taxon>Gangjinia</taxon>
    </lineage>
</organism>
<proteinExistence type="predicted"/>
<evidence type="ECO:0000256" key="1">
    <source>
        <dbReference type="SAM" id="SignalP"/>
    </source>
</evidence>